<dbReference type="NCBIfam" id="TIGR02937">
    <property type="entry name" value="sigma70-ECF"/>
    <property type="match status" value="1"/>
</dbReference>
<proteinExistence type="inferred from homology"/>
<dbReference type="GO" id="GO:0003677">
    <property type="term" value="F:DNA binding"/>
    <property type="evidence" value="ECO:0007669"/>
    <property type="project" value="InterPro"/>
</dbReference>
<dbReference type="InterPro" id="IPR007627">
    <property type="entry name" value="RNA_pol_sigma70_r2"/>
</dbReference>
<keyword evidence="4" id="KW-0804">Transcription</keyword>
<dbReference type="Gene3D" id="1.10.10.10">
    <property type="entry name" value="Winged helix-like DNA-binding domain superfamily/Winged helix DNA-binding domain"/>
    <property type="match status" value="1"/>
</dbReference>
<dbReference type="Gene3D" id="1.10.1740.10">
    <property type="match status" value="1"/>
</dbReference>
<evidence type="ECO:0000256" key="3">
    <source>
        <dbReference type="ARBA" id="ARBA00023082"/>
    </source>
</evidence>
<evidence type="ECO:0000313" key="7">
    <source>
        <dbReference type="EMBL" id="SDL46259.1"/>
    </source>
</evidence>
<dbReference type="SUPFAM" id="SSF88946">
    <property type="entry name" value="Sigma2 domain of RNA polymerase sigma factors"/>
    <property type="match status" value="1"/>
</dbReference>
<dbReference type="EMBL" id="FNGY01000001">
    <property type="protein sequence ID" value="SDL46259.1"/>
    <property type="molecule type" value="Genomic_DNA"/>
</dbReference>
<dbReference type="PANTHER" id="PTHR43133:SF46">
    <property type="entry name" value="RNA POLYMERASE SIGMA-70 FACTOR ECF SUBFAMILY"/>
    <property type="match status" value="1"/>
</dbReference>
<dbReference type="Pfam" id="PF08281">
    <property type="entry name" value="Sigma70_r4_2"/>
    <property type="match status" value="1"/>
</dbReference>
<dbReference type="AlphaFoldDB" id="A0A1G9K9F3"/>
<reference evidence="8" key="1">
    <citation type="submission" date="2016-10" db="EMBL/GenBank/DDBJ databases">
        <authorList>
            <person name="Varghese N."/>
            <person name="Submissions S."/>
        </authorList>
    </citation>
    <scope>NUCLEOTIDE SEQUENCE [LARGE SCALE GENOMIC DNA]</scope>
    <source>
        <strain evidence="8">DSM 19110</strain>
    </source>
</reference>
<feature type="domain" description="RNA polymerase sigma factor 70 region 4 type 2" evidence="6">
    <location>
        <begin position="146"/>
        <end position="197"/>
    </location>
</feature>
<dbReference type="GO" id="GO:0016987">
    <property type="term" value="F:sigma factor activity"/>
    <property type="evidence" value="ECO:0007669"/>
    <property type="project" value="UniProtKB-KW"/>
</dbReference>
<accession>A0A1G9K9F3</accession>
<sequence>MVIFASSKHSFILALKLEYQSTMIIGQKKLKAEVAKSAADNVLLLELLHRSYYDRLLYYAWTIIHDKETSRDIVQEAFTSYWNQKEYVSSNLVQVRNFLYVNIKNACLKHLRHDKVVDKYRKLQDPDPVEEACVLNKMIQAEVIGEIYAAIASLPEGCRKISKMGYLEGLKNQEIADQLGISINTVKTQKKRALELLRLKLNPETFLALTLLLQHFKNN</sequence>
<feature type="domain" description="RNA polymerase sigma-70 region 2" evidence="5">
    <location>
        <begin position="48"/>
        <end position="113"/>
    </location>
</feature>
<protein>
    <submittedName>
        <fullName evidence="7">RNA polymerase sigma-70 factor, ECF subfamily</fullName>
    </submittedName>
</protein>
<keyword evidence="2" id="KW-0805">Transcription regulation</keyword>
<dbReference type="InterPro" id="IPR013249">
    <property type="entry name" value="RNA_pol_sigma70_r4_t2"/>
</dbReference>
<dbReference type="InterPro" id="IPR014327">
    <property type="entry name" value="RNA_pol_sigma70_bacteroid"/>
</dbReference>
<evidence type="ECO:0000259" key="6">
    <source>
        <dbReference type="Pfam" id="PF08281"/>
    </source>
</evidence>
<dbReference type="Proteomes" id="UP000183200">
    <property type="component" value="Unassembled WGS sequence"/>
</dbReference>
<comment type="similarity">
    <text evidence="1">Belongs to the sigma-70 factor family. ECF subfamily.</text>
</comment>
<evidence type="ECO:0000313" key="8">
    <source>
        <dbReference type="Proteomes" id="UP000183200"/>
    </source>
</evidence>
<name>A0A1G9K9F3_9SPHI</name>
<dbReference type="GO" id="GO:0006352">
    <property type="term" value="P:DNA-templated transcription initiation"/>
    <property type="evidence" value="ECO:0007669"/>
    <property type="project" value="InterPro"/>
</dbReference>
<dbReference type="RefSeq" id="WP_083361647.1">
    <property type="nucleotide sequence ID" value="NZ_FNGY01000001.1"/>
</dbReference>
<dbReference type="OrthoDB" id="656273at2"/>
<dbReference type="InterPro" id="IPR039425">
    <property type="entry name" value="RNA_pol_sigma-70-like"/>
</dbReference>
<evidence type="ECO:0000256" key="1">
    <source>
        <dbReference type="ARBA" id="ARBA00010641"/>
    </source>
</evidence>
<dbReference type="PANTHER" id="PTHR43133">
    <property type="entry name" value="RNA POLYMERASE ECF-TYPE SIGMA FACTO"/>
    <property type="match status" value="1"/>
</dbReference>
<keyword evidence="8" id="KW-1185">Reference proteome</keyword>
<dbReference type="NCBIfam" id="TIGR02985">
    <property type="entry name" value="Sig70_bacteroi1"/>
    <property type="match status" value="1"/>
</dbReference>
<keyword evidence="3" id="KW-0731">Sigma factor</keyword>
<dbReference type="InterPro" id="IPR013325">
    <property type="entry name" value="RNA_pol_sigma_r2"/>
</dbReference>
<dbReference type="CDD" id="cd06171">
    <property type="entry name" value="Sigma70_r4"/>
    <property type="match status" value="1"/>
</dbReference>
<evidence type="ECO:0000256" key="4">
    <source>
        <dbReference type="ARBA" id="ARBA00023163"/>
    </source>
</evidence>
<dbReference type="Pfam" id="PF04542">
    <property type="entry name" value="Sigma70_r2"/>
    <property type="match status" value="1"/>
</dbReference>
<evidence type="ECO:0000256" key="2">
    <source>
        <dbReference type="ARBA" id="ARBA00023015"/>
    </source>
</evidence>
<gene>
    <name evidence="7" type="ORF">SAMN05421820_101508</name>
</gene>
<dbReference type="InterPro" id="IPR014284">
    <property type="entry name" value="RNA_pol_sigma-70_dom"/>
</dbReference>
<organism evidence="7 8">
    <name type="scientific">Pedobacter steynii</name>
    <dbReference type="NCBI Taxonomy" id="430522"/>
    <lineage>
        <taxon>Bacteria</taxon>
        <taxon>Pseudomonadati</taxon>
        <taxon>Bacteroidota</taxon>
        <taxon>Sphingobacteriia</taxon>
        <taxon>Sphingobacteriales</taxon>
        <taxon>Sphingobacteriaceae</taxon>
        <taxon>Pedobacter</taxon>
    </lineage>
</organism>
<dbReference type="InterPro" id="IPR036388">
    <property type="entry name" value="WH-like_DNA-bd_sf"/>
</dbReference>
<evidence type="ECO:0000259" key="5">
    <source>
        <dbReference type="Pfam" id="PF04542"/>
    </source>
</evidence>
<dbReference type="SUPFAM" id="SSF88659">
    <property type="entry name" value="Sigma3 and sigma4 domains of RNA polymerase sigma factors"/>
    <property type="match status" value="1"/>
</dbReference>
<dbReference type="InterPro" id="IPR013324">
    <property type="entry name" value="RNA_pol_sigma_r3/r4-like"/>
</dbReference>